<dbReference type="PATRIC" id="fig|1682.24.peg.1687"/>
<evidence type="ECO:0000313" key="8">
    <source>
        <dbReference type="EMBL" id="THJ29431.1"/>
    </source>
</evidence>
<dbReference type="Proteomes" id="UP000306697">
    <property type="component" value="Unassembled WGS sequence"/>
</dbReference>
<dbReference type="SMART" id="SM00382">
    <property type="entry name" value="AAA"/>
    <property type="match status" value="2"/>
</dbReference>
<dbReference type="PANTHER" id="PTHR19211">
    <property type="entry name" value="ATP-BINDING TRANSPORT PROTEIN-RELATED"/>
    <property type="match status" value="1"/>
</dbReference>
<dbReference type="InterPro" id="IPR003439">
    <property type="entry name" value="ABC_transporter-like_ATP-bd"/>
</dbReference>
<evidence type="ECO:0000313" key="7">
    <source>
        <dbReference type="EMBL" id="QSP96868.1"/>
    </source>
</evidence>
<dbReference type="RefSeq" id="WP_060620913.1">
    <property type="nucleotide sequence ID" value="NZ_BCYG01000040.1"/>
</dbReference>
<gene>
    <name evidence="9" type="primary">yjjK</name>
    <name evidence="7" type="ORF">BLI009_07280</name>
    <name evidence="9" type="ORF">BLJG463_01394</name>
    <name evidence="8" type="ORF">E6L38_06265</name>
    <name evidence="6" type="ORF">RY67_1729</name>
</gene>
<dbReference type="Gene3D" id="3.40.50.300">
    <property type="entry name" value="P-loop containing nucleotide triphosphate hydrolases"/>
    <property type="match status" value="2"/>
</dbReference>
<reference evidence="9 12" key="3">
    <citation type="submission" date="2019-07" db="EMBL/GenBank/DDBJ databases">
        <authorList>
            <person name="Hibberd C M."/>
            <person name="Gehrig L. J."/>
            <person name="Chang H.-W."/>
            <person name="Venkatesh S."/>
        </authorList>
    </citation>
    <scope>NUCLEOTIDE SEQUENCE [LARGE SCALE GENOMIC DNA]</scope>
    <source>
        <strain evidence="9">Bifidobacterium_longum_subsp_infantis_JG_Bg463</strain>
    </source>
</reference>
<sequence>MAKNLSRLQGTNISYHYDPNAPVLRQVDFTVDATKIGLIGDNGSGKSTLLKIIAGKLKPTTGTISIGSKPYLMSQDKIPGDERTVAQILDIEQYFVAYDRLMKGEADVSDYAALEGNWSFASRIEKVRSSWFPSLPLDRRVSDISGGEYAAIGLAYIELHRPKIVLLDEPSNNLDLAHRQLLAKLLVDYTATIIIATHDRQLLRYVDSIWEIKAGNLTKIEGTYTDYLTMCSVRQSQAKQRLSSASKGIRRLNRAVTDLEKRQSRKRDNNRTAASQKRGSKMSMNGLKSRSEASLGRDRAKLLERKYDADVARVEAEKEIEKPRHIRLQGFLQTPHAKSQQILRLLDDTGWETIIGGDDRVALLGENGVGKSSLIRSISDLQYRNKLRAWAELVHPDNPSQIAILSQNSLHLCYEKSVWEELTSSLPEYEKQAVFTILARLSFDENSSNKLIKDLSGGERFRVALAEVLLSKPEKRLIILDEPTNSLDLASLKATEQMLSQFSGAILVVSHDLEFLQQISVNRWIELTNDGLFELVNPPDY</sequence>
<dbReference type="EMBL" id="CP071248">
    <property type="protein sequence ID" value="QSP96868.1"/>
    <property type="molecule type" value="Genomic_DNA"/>
</dbReference>
<dbReference type="InterPro" id="IPR003593">
    <property type="entry name" value="AAA+_ATPase"/>
</dbReference>
<reference evidence="7" key="4">
    <citation type="submission" date="2021-03" db="EMBL/GenBank/DDBJ databases">
        <title>Genome sequencing of Bifidobacterium longum subsp. infantis JCM 7009.</title>
        <authorList>
            <person name="Kim J."/>
        </authorList>
    </citation>
    <scope>NUCLEOTIDE SEQUENCE</scope>
    <source>
        <strain evidence="7">JCM 7009</strain>
    </source>
</reference>
<evidence type="ECO:0000313" key="6">
    <source>
        <dbReference type="EMBL" id="ALE09741.1"/>
    </source>
</evidence>
<dbReference type="GO" id="GO:0016887">
    <property type="term" value="F:ATP hydrolysis activity"/>
    <property type="evidence" value="ECO:0007669"/>
    <property type="project" value="InterPro"/>
</dbReference>
<dbReference type="PANTHER" id="PTHR19211:SF6">
    <property type="entry name" value="BLL7188 PROTEIN"/>
    <property type="match status" value="1"/>
</dbReference>
<proteinExistence type="predicted"/>
<feature type="domain" description="ABC transporter" evidence="5">
    <location>
        <begin position="8"/>
        <end position="239"/>
    </location>
</feature>
<dbReference type="AlphaFoldDB" id="A0A0M3T6C9"/>
<dbReference type="Proteomes" id="UP000663618">
    <property type="component" value="Chromosome"/>
</dbReference>
<feature type="region of interest" description="Disordered" evidence="4">
    <location>
        <begin position="256"/>
        <end position="295"/>
    </location>
</feature>
<evidence type="ECO:0000313" key="12">
    <source>
        <dbReference type="Proteomes" id="UP000345266"/>
    </source>
</evidence>
<evidence type="ECO:0000256" key="3">
    <source>
        <dbReference type="ARBA" id="ARBA00022840"/>
    </source>
</evidence>
<feature type="domain" description="ABC transporter" evidence="5">
    <location>
        <begin position="326"/>
        <end position="541"/>
    </location>
</feature>
<name>A0A0M3T6C9_BIFLI</name>
<accession>A0A0M3T6C9</accession>
<protein>
    <submittedName>
        <fullName evidence="7">ABC-F family ATP-binding cassette domain-containing protein</fullName>
    </submittedName>
    <submittedName>
        <fullName evidence="9">Putative ABC transporter ATP-binding protein YjjK</fullName>
    </submittedName>
    <submittedName>
        <fullName evidence="6">Putative ABC transporter, ATP-binding protein</fullName>
    </submittedName>
</protein>
<keyword evidence="3 6" id="KW-0067">ATP-binding</keyword>
<keyword evidence="1" id="KW-0677">Repeat</keyword>
<reference evidence="8 11" key="2">
    <citation type="submission" date="2019-04" db="EMBL/GenBank/DDBJ databases">
        <title>Genome Announcement To Ensure Probiotic Safety of Bifidobacterium longum subsp infantis UBBI-01.</title>
        <authorList>
            <person name="Sulthana A."/>
            <person name="Lakshmi S.G."/>
            <person name="Madempudi R.S."/>
        </authorList>
    </citation>
    <scope>NUCLEOTIDE SEQUENCE [LARGE SCALE GENOMIC DNA]</scope>
    <source>
        <strain evidence="8 11">UBBI-01</strain>
    </source>
</reference>
<dbReference type="SUPFAM" id="SSF52540">
    <property type="entry name" value="P-loop containing nucleoside triphosphate hydrolases"/>
    <property type="match status" value="2"/>
</dbReference>
<feature type="compositionally biased region" description="Polar residues" evidence="4">
    <location>
        <begin position="271"/>
        <end position="288"/>
    </location>
</feature>
<dbReference type="InterPro" id="IPR027417">
    <property type="entry name" value="P-loop_NTPase"/>
</dbReference>
<organism evidence="6 10">
    <name type="scientific">Bifidobacterium longum subsp. infantis</name>
    <dbReference type="NCBI Taxonomy" id="1682"/>
    <lineage>
        <taxon>Bacteria</taxon>
        <taxon>Bacillati</taxon>
        <taxon>Actinomycetota</taxon>
        <taxon>Actinomycetes</taxon>
        <taxon>Bifidobacteriales</taxon>
        <taxon>Bifidobacteriaceae</taxon>
        <taxon>Bifidobacterium</taxon>
    </lineage>
</organism>
<evidence type="ECO:0000256" key="1">
    <source>
        <dbReference type="ARBA" id="ARBA00022737"/>
    </source>
</evidence>
<keyword evidence="2" id="KW-0547">Nucleotide-binding</keyword>
<evidence type="ECO:0000256" key="2">
    <source>
        <dbReference type="ARBA" id="ARBA00022741"/>
    </source>
</evidence>
<dbReference type="EMBL" id="SSWL01000008">
    <property type="protein sequence ID" value="THJ29431.1"/>
    <property type="molecule type" value="Genomic_DNA"/>
</dbReference>
<evidence type="ECO:0000313" key="10">
    <source>
        <dbReference type="Proteomes" id="UP000067206"/>
    </source>
</evidence>
<evidence type="ECO:0000313" key="11">
    <source>
        <dbReference type="Proteomes" id="UP000306697"/>
    </source>
</evidence>
<dbReference type="EMBL" id="CP010411">
    <property type="protein sequence ID" value="ALE09741.1"/>
    <property type="molecule type" value="Genomic_DNA"/>
</dbReference>
<dbReference type="EMBL" id="CABHNT010000028">
    <property type="protein sequence ID" value="VUX33776.1"/>
    <property type="molecule type" value="Genomic_DNA"/>
</dbReference>
<dbReference type="InterPro" id="IPR050611">
    <property type="entry name" value="ABCF"/>
</dbReference>
<dbReference type="Proteomes" id="UP000067206">
    <property type="component" value="Chromosome"/>
</dbReference>
<feature type="compositionally biased region" description="Basic and acidic residues" evidence="4">
    <location>
        <begin position="257"/>
        <end position="270"/>
    </location>
</feature>
<dbReference type="GO" id="GO:0005524">
    <property type="term" value="F:ATP binding"/>
    <property type="evidence" value="ECO:0007669"/>
    <property type="project" value="UniProtKB-KW"/>
</dbReference>
<evidence type="ECO:0000259" key="5">
    <source>
        <dbReference type="PROSITE" id="PS50893"/>
    </source>
</evidence>
<evidence type="ECO:0000313" key="9">
    <source>
        <dbReference type="EMBL" id="VUX33776.1"/>
    </source>
</evidence>
<dbReference type="PROSITE" id="PS50893">
    <property type="entry name" value="ABC_TRANSPORTER_2"/>
    <property type="match status" value="2"/>
</dbReference>
<evidence type="ECO:0000256" key="4">
    <source>
        <dbReference type="SAM" id="MobiDB-lite"/>
    </source>
</evidence>
<dbReference type="Pfam" id="PF00005">
    <property type="entry name" value="ABC_tran"/>
    <property type="match status" value="2"/>
</dbReference>
<dbReference type="Proteomes" id="UP000345266">
    <property type="component" value="Unassembled WGS sequence"/>
</dbReference>
<reference evidence="6 10" key="1">
    <citation type="submission" date="2014-12" db="EMBL/GenBank/DDBJ databases">
        <title>Complete genome sequence of Bifidobacterium longum subsp. infantis BT1.</title>
        <authorList>
            <person name="Kim J.F."/>
            <person name="Kwak M.-J."/>
        </authorList>
    </citation>
    <scope>NUCLEOTIDE SEQUENCE [LARGE SCALE GENOMIC DNA]</scope>
    <source>
        <strain evidence="6 10">BT1</strain>
    </source>
</reference>